<comment type="caution">
    <text evidence="5">The sequence shown here is derived from an EMBL/GenBank/DDBJ whole genome shotgun (WGS) entry which is preliminary data.</text>
</comment>
<evidence type="ECO:0000259" key="4">
    <source>
        <dbReference type="PROSITE" id="PS50119"/>
    </source>
</evidence>
<keyword evidence="1 3" id="KW-0863">Zinc-finger</keyword>
<dbReference type="Pfam" id="PF00643">
    <property type="entry name" value="zf-B_box"/>
    <property type="match status" value="1"/>
</dbReference>
<dbReference type="EMBL" id="AZIM01001330">
    <property type="protein sequence ID" value="ETE67303.1"/>
    <property type="molecule type" value="Genomic_DNA"/>
</dbReference>
<feature type="non-terminal residue" evidence="5">
    <location>
        <position position="1"/>
    </location>
</feature>
<feature type="domain" description="B box-type" evidence="4">
    <location>
        <begin position="23"/>
        <end position="64"/>
    </location>
</feature>
<keyword evidence="2" id="KW-0862">Zinc</keyword>
<sequence>MAKKLAFDEFARYFLVVKRSARPKISLAQHNDIKVLHFYCDACSVPICRECTMGRHVGHSFIYLQEALQDSRTLTIQLLADAQQGRQAIQRRTKQHWNK</sequence>
<dbReference type="CDD" id="cd19796">
    <property type="entry name" value="Bbox2_TRIM71_C-VII"/>
    <property type="match status" value="1"/>
</dbReference>
<dbReference type="GO" id="GO:0008270">
    <property type="term" value="F:zinc ion binding"/>
    <property type="evidence" value="ECO:0007669"/>
    <property type="project" value="UniProtKB-KW"/>
</dbReference>
<evidence type="ECO:0000313" key="5">
    <source>
        <dbReference type="EMBL" id="ETE67303.1"/>
    </source>
</evidence>
<dbReference type="OrthoDB" id="342730at2759"/>
<gene>
    <name evidence="5" type="primary">TRIM71</name>
    <name evidence="5" type="ORF">L345_06912</name>
</gene>
<proteinExistence type="predicted"/>
<keyword evidence="6" id="KW-1185">Reference proteome</keyword>
<dbReference type="Proteomes" id="UP000018936">
    <property type="component" value="Unassembled WGS sequence"/>
</dbReference>
<evidence type="ECO:0000256" key="3">
    <source>
        <dbReference type="PROSITE-ProRule" id="PRU00024"/>
    </source>
</evidence>
<evidence type="ECO:0000256" key="2">
    <source>
        <dbReference type="ARBA" id="ARBA00022833"/>
    </source>
</evidence>
<reference evidence="5 6" key="1">
    <citation type="journal article" date="2013" name="Proc. Natl. Acad. Sci. U.S.A.">
        <title>The king cobra genome reveals dynamic gene evolution and adaptation in the snake venom system.</title>
        <authorList>
            <person name="Vonk F.J."/>
            <person name="Casewell N.R."/>
            <person name="Henkel C.V."/>
            <person name="Heimberg A.M."/>
            <person name="Jansen H.J."/>
            <person name="McCleary R.J."/>
            <person name="Kerkkamp H.M."/>
            <person name="Vos R.A."/>
            <person name="Guerreiro I."/>
            <person name="Calvete J.J."/>
            <person name="Wuster W."/>
            <person name="Woods A.E."/>
            <person name="Logan J.M."/>
            <person name="Harrison R.A."/>
            <person name="Castoe T.A."/>
            <person name="de Koning A.P."/>
            <person name="Pollock D.D."/>
            <person name="Yandell M."/>
            <person name="Calderon D."/>
            <person name="Renjifo C."/>
            <person name="Currier R.B."/>
            <person name="Salgado D."/>
            <person name="Pla D."/>
            <person name="Sanz L."/>
            <person name="Hyder A.S."/>
            <person name="Ribeiro J.M."/>
            <person name="Arntzen J.W."/>
            <person name="van den Thillart G.E."/>
            <person name="Boetzer M."/>
            <person name="Pirovano W."/>
            <person name="Dirks R.P."/>
            <person name="Spaink H.P."/>
            <person name="Duboule D."/>
            <person name="McGlinn E."/>
            <person name="Kini R.M."/>
            <person name="Richardson M.K."/>
        </authorList>
    </citation>
    <scope>NUCLEOTIDE SEQUENCE</scope>
    <source>
        <tissue evidence="5">Blood</tissue>
    </source>
</reference>
<dbReference type="PROSITE" id="PS50119">
    <property type="entry name" value="ZF_BBOX"/>
    <property type="match status" value="1"/>
</dbReference>
<evidence type="ECO:0000313" key="6">
    <source>
        <dbReference type="Proteomes" id="UP000018936"/>
    </source>
</evidence>
<dbReference type="SUPFAM" id="SSF57845">
    <property type="entry name" value="B-box zinc-binding domain"/>
    <property type="match status" value="1"/>
</dbReference>
<protein>
    <submittedName>
        <fullName evidence="5">Tripartite motif-containing protein 71</fullName>
    </submittedName>
</protein>
<organism evidence="5 6">
    <name type="scientific">Ophiophagus hannah</name>
    <name type="common">King cobra</name>
    <name type="synonym">Naja hannah</name>
    <dbReference type="NCBI Taxonomy" id="8665"/>
    <lineage>
        <taxon>Eukaryota</taxon>
        <taxon>Metazoa</taxon>
        <taxon>Chordata</taxon>
        <taxon>Craniata</taxon>
        <taxon>Vertebrata</taxon>
        <taxon>Euteleostomi</taxon>
        <taxon>Lepidosauria</taxon>
        <taxon>Squamata</taxon>
        <taxon>Bifurcata</taxon>
        <taxon>Unidentata</taxon>
        <taxon>Episquamata</taxon>
        <taxon>Toxicofera</taxon>
        <taxon>Serpentes</taxon>
        <taxon>Colubroidea</taxon>
        <taxon>Elapidae</taxon>
        <taxon>Elapinae</taxon>
        <taxon>Ophiophagus</taxon>
    </lineage>
</organism>
<evidence type="ECO:0000256" key="1">
    <source>
        <dbReference type="ARBA" id="ARBA00022771"/>
    </source>
</evidence>
<dbReference type="InterPro" id="IPR000315">
    <property type="entry name" value="Znf_B-box"/>
</dbReference>
<accession>V8P052</accession>
<dbReference type="AlphaFoldDB" id="V8P052"/>
<dbReference type="FunFam" id="3.30.160.60:FF:000923">
    <property type="entry name" value="E3 ubiquitin-protein ligase TRIM71"/>
    <property type="match status" value="1"/>
</dbReference>
<keyword evidence="1 3" id="KW-0479">Metal-binding</keyword>
<dbReference type="Gene3D" id="3.30.160.60">
    <property type="entry name" value="Classic Zinc Finger"/>
    <property type="match status" value="1"/>
</dbReference>
<name>V8P052_OPHHA</name>